<evidence type="ECO:0000313" key="2">
    <source>
        <dbReference type="EMBL" id="MPM66599.1"/>
    </source>
</evidence>
<evidence type="ECO:0008006" key="3">
    <source>
        <dbReference type="Google" id="ProtNLM"/>
    </source>
</evidence>
<feature type="transmembrane region" description="Helical" evidence="1">
    <location>
        <begin position="315"/>
        <end position="338"/>
    </location>
</feature>
<feature type="transmembrane region" description="Helical" evidence="1">
    <location>
        <begin position="83"/>
        <end position="107"/>
    </location>
</feature>
<dbReference type="EMBL" id="VSSQ01021185">
    <property type="protein sequence ID" value="MPM66599.1"/>
    <property type="molecule type" value="Genomic_DNA"/>
</dbReference>
<sequence>MLLISFFSFFGLQTNAITNQTYMDLPSRNFTEKVQLCMNLTVAFLVVITFITVRIYCRMQSEEINQTLAVLTSVGATGKQKRILILIEICALYLLPNIIGVICGSIPGIALGRRFQEVSQENALDYGLFLLLSIILIAGGMLLIIISYFLQTISLKRHSVIHSIRKQNIKASKEKHSYHQSQTFKNQPILKLLANKSMEYYKKAYNGIALTFATSALYPVLAFLLLWNIGNSNVVLDTNPYDQINTTADVLAVVHHLLLFLIGCFLVLTLAGIAQTVFIARMQYMNRKKSANIYLSIGMPDTDIKKMLIYELRSVFLRFFVYLFFGAFLINTCFKMFVK</sequence>
<comment type="caution">
    <text evidence="2">The sequence shown here is derived from an EMBL/GenBank/DDBJ whole genome shotgun (WGS) entry which is preliminary data.</text>
</comment>
<evidence type="ECO:0000256" key="1">
    <source>
        <dbReference type="SAM" id="Phobius"/>
    </source>
</evidence>
<feature type="transmembrane region" description="Helical" evidence="1">
    <location>
        <begin position="40"/>
        <end position="57"/>
    </location>
</feature>
<dbReference type="AlphaFoldDB" id="A0A645BM97"/>
<feature type="transmembrane region" description="Helical" evidence="1">
    <location>
        <begin position="204"/>
        <end position="227"/>
    </location>
</feature>
<name>A0A645BM97_9ZZZZ</name>
<protein>
    <recommendedName>
        <fullName evidence="3">ABC3 transporter permease protein domain-containing protein</fullName>
    </recommendedName>
</protein>
<keyword evidence="1" id="KW-1133">Transmembrane helix</keyword>
<feature type="transmembrane region" description="Helical" evidence="1">
    <location>
        <begin position="127"/>
        <end position="150"/>
    </location>
</feature>
<gene>
    <name evidence="2" type="ORF">SDC9_113509</name>
</gene>
<accession>A0A645BM97</accession>
<reference evidence="2" key="1">
    <citation type="submission" date="2019-08" db="EMBL/GenBank/DDBJ databases">
        <authorList>
            <person name="Kucharzyk K."/>
            <person name="Murdoch R.W."/>
            <person name="Higgins S."/>
            <person name="Loffler F."/>
        </authorList>
    </citation>
    <scope>NUCLEOTIDE SEQUENCE</scope>
</reference>
<proteinExistence type="predicted"/>
<feature type="transmembrane region" description="Helical" evidence="1">
    <location>
        <begin position="257"/>
        <end position="280"/>
    </location>
</feature>
<keyword evidence="1" id="KW-0812">Transmembrane</keyword>
<keyword evidence="1" id="KW-0472">Membrane</keyword>
<organism evidence="2">
    <name type="scientific">bioreactor metagenome</name>
    <dbReference type="NCBI Taxonomy" id="1076179"/>
    <lineage>
        <taxon>unclassified sequences</taxon>
        <taxon>metagenomes</taxon>
        <taxon>ecological metagenomes</taxon>
    </lineage>
</organism>